<dbReference type="Proteomes" id="UP000515680">
    <property type="component" value="Chromosome"/>
</dbReference>
<dbReference type="PANTHER" id="PTHR32089:SF74">
    <property type="entry name" value="METHYL-ACCEPTING CHEMOTAXIS PROTEIN AER"/>
    <property type="match status" value="1"/>
</dbReference>
<gene>
    <name evidence="1" type="ORF">WP8W18C01_15360</name>
</gene>
<dbReference type="RefSeq" id="WP_420029529.1">
    <property type="nucleotide sequence ID" value="NZ_AP022227.1"/>
</dbReference>
<organism evidence="1 2">
    <name type="scientific">Pseudomonas putida</name>
    <name type="common">Arthrobacter siderocapsulatus</name>
    <dbReference type="NCBI Taxonomy" id="303"/>
    <lineage>
        <taxon>Bacteria</taxon>
        <taxon>Pseudomonadati</taxon>
        <taxon>Pseudomonadota</taxon>
        <taxon>Gammaproteobacteria</taxon>
        <taxon>Pseudomonadales</taxon>
        <taxon>Pseudomonadaceae</taxon>
        <taxon>Pseudomonas</taxon>
    </lineage>
</organism>
<evidence type="ECO:0000313" key="1">
    <source>
        <dbReference type="EMBL" id="BBT39195.1"/>
    </source>
</evidence>
<dbReference type="AlphaFoldDB" id="A0A6S5TUT1"/>
<dbReference type="SUPFAM" id="SSF58104">
    <property type="entry name" value="Methyl-accepting chemotaxis protein (MCP) signaling domain"/>
    <property type="match status" value="1"/>
</dbReference>
<protein>
    <submittedName>
        <fullName evidence="1">Uncharacterized protein</fullName>
    </submittedName>
</protein>
<proteinExistence type="predicted"/>
<sequence length="86" mass="9465">MHSVEAVQEALSGIVQAVSRITGMSQQMATASEQQSHVAEDINQQIVRIAHLCDESAGQAKQGAQISQDLERMAEYLHSLAERFNR</sequence>
<evidence type="ECO:0000313" key="2">
    <source>
        <dbReference type="Proteomes" id="UP000515680"/>
    </source>
</evidence>
<name>A0A6S5TUT1_PSEPU</name>
<dbReference type="EMBL" id="AP022227">
    <property type="protein sequence ID" value="BBT39195.1"/>
    <property type="molecule type" value="Genomic_DNA"/>
</dbReference>
<dbReference type="Gene3D" id="1.10.287.950">
    <property type="entry name" value="Methyl-accepting chemotaxis protein"/>
    <property type="match status" value="1"/>
</dbReference>
<accession>A0A6S5TUT1</accession>
<reference evidence="1 2" key="1">
    <citation type="submission" date="2019-12" db="EMBL/GenBank/DDBJ databases">
        <title>complete genome sequences of Pseudomonas putida str. WP8-W18-CRE-01 isolated from wastewater treatment plant effluent.</title>
        <authorList>
            <person name="Sekizuka T."/>
            <person name="Itokawa K."/>
            <person name="Yatsu K."/>
            <person name="Inamine Y."/>
            <person name="Kuroda M."/>
        </authorList>
    </citation>
    <scope>NUCLEOTIDE SEQUENCE [LARGE SCALE GENOMIC DNA]</scope>
    <source>
        <strain evidence="1 2">WP8-W18-CRE-01</strain>
    </source>
</reference>
<dbReference type="PANTHER" id="PTHR32089">
    <property type="entry name" value="METHYL-ACCEPTING CHEMOTAXIS PROTEIN MCPB"/>
    <property type="match status" value="1"/>
</dbReference>